<evidence type="ECO:0000313" key="1">
    <source>
        <dbReference type="EMBL" id="PYB71296.1"/>
    </source>
</evidence>
<accession>A0ABX5NSM5</accession>
<dbReference type="EMBL" id="QJRY01000007">
    <property type="protein sequence ID" value="PYB71296.1"/>
    <property type="molecule type" value="Genomic_DNA"/>
</dbReference>
<dbReference type="RefSeq" id="WP_110793086.1">
    <property type="nucleotide sequence ID" value="NZ_QJRY01000007.1"/>
</dbReference>
<evidence type="ECO:0000313" key="2">
    <source>
        <dbReference type="Proteomes" id="UP000247536"/>
    </source>
</evidence>
<gene>
    <name evidence="1" type="ORF">DMY87_18235</name>
</gene>
<comment type="caution">
    <text evidence="1">The sequence shown here is derived from an EMBL/GenBank/DDBJ whole genome shotgun (WGS) entry which is preliminary data.</text>
</comment>
<name>A0ABX5NSM5_9HYPH</name>
<keyword evidence="2" id="KW-1185">Reference proteome</keyword>
<dbReference type="Proteomes" id="UP000247536">
    <property type="component" value="Unassembled WGS sequence"/>
</dbReference>
<proteinExistence type="predicted"/>
<organism evidence="1 2">
    <name type="scientific">Rhizobium wuzhouense</name>
    <dbReference type="NCBI Taxonomy" id="1986026"/>
    <lineage>
        <taxon>Bacteria</taxon>
        <taxon>Pseudomonadati</taxon>
        <taxon>Pseudomonadota</taxon>
        <taxon>Alphaproteobacteria</taxon>
        <taxon>Hyphomicrobiales</taxon>
        <taxon>Rhizobiaceae</taxon>
        <taxon>Rhizobium/Agrobacterium group</taxon>
        <taxon>Rhizobium</taxon>
    </lineage>
</organism>
<evidence type="ECO:0008006" key="3">
    <source>
        <dbReference type="Google" id="ProtNLM"/>
    </source>
</evidence>
<sequence>MAGHTEFRWYASADAEAYTIKARTREAVIAAATAERMGEELSEDGTPRLFFYIVEASKFDLRIADYAIPHDVEDLFENIEDSASGWDFGNPDSDEIFVCAEALKKDLHARIRAACEEWQKAHDLAWESWAFAISRNEETIVVPLDETGGAA</sequence>
<protein>
    <recommendedName>
        <fullName evidence="3">DUF695 domain-containing protein</fullName>
    </recommendedName>
</protein>
<reference evidence="1 2" key="1">
    <citation type="submission" date="2018-06" db="EMBL/GenBank/DDBJ databases">
        <title>Rhizobium wuzhouense sp. nov., isolated from roots of Oryza officinalis.</title>
        <authorList>
            <person name="Yuan T."/>
        </authorList>
    </citation>
    <scope>NUCLEOTIDE SEQUENCE [LARGE SCALE GENOMIC DNA]</scope>
    <source>
        <strain evidence="1 2">W44</strain>
    </source>
</reference>